<organism evidence="2 3">
    <name type="scientific">Heterodera trifolii</name>
    <dbReference type="NCBI Taxonomy" id="157864"/>
    <lineage>
        <taxon>Eukaryota</taxon>
        <taxon>Metazoa</taxon>
        <taxon>Ecdysozoa</taxon>
        <taxon>Nematoda</taxon>
        <taxon>Chromadorea</taxon>
        <taxon>Rhabditida</taxon>
        <taxon>Tylenchina</taxon>
        <taxon>Tylenchomorpha</taxon>
        <taxon>Tylenchoidea</taxon>
        <taxon>Heteroderidae</taxon>
        <taxon>Heteroderinae</taxon>
        <taxon>Heterodera</taxon>
    </lineage>
</organism>
<dbReference type="Proteomes" id="UP001620626">
    <property type="component" value="Unassembled WGS sequence"/>
</dbReference>
<accession>A0ABD2JAZ3</accession>
<evidence type="ECO:0000313" key="2">
    <source>
        <dbReference type="EMBL" id="KAL3087786.1"/>
    </source>
</evidence>
<evidence type="ECO:0000313" key="3">
    <source>
        <dbReference type="Proteomes" id="UP001620626"/>
    </source>
</evidence>
<protein>
    <submittedName>
        <fullName evidence="2">Uncharacterized protein</fullName>
    </submittedName>
</protein>
<name>A0ABD2JAZ3_9BILA</name>
<comment type="caution">
    <text evidence="2">The sequence shown here is derived from an EMBL/GenBank/DDBJ whole genome shotgun (WGS) entry which is preliminary data.</text>
</comment>
<proteinExistence type="predicted"/>
<sequence>MLSASFLNKFLKTPRHKSRRHSDRPRQRAVVIFRRANSLNYNDQVNGQSPVTSHSTNSPAGVMATELNGKRFTNSALLTISSTENF</sequence>
<reference evidence="2 3" key="1">
    <citation type="submission" date="2024-10" db="EMBL/GenBank/DDBJ databases">
        <authorList>
            <person name="Kim D."/>
        </authorList>
    </citation>
    <scope>NUCLEOTIDE SEQUENCE [LARGE SCALE GENOMIC DNA]</scope>
    <source>
        <strain evidence="2">BH-2024</strain>
    </source>
</reference>
<feature type="compositionally biased region" description="Basic residues" evidence="1">
    <location>
        <begin position="12"/>
        <end position="23"/>
    </location>
</feature>
<evidence type="ECO:0000256" key="1">
    <source>
        <dbReference type="SAM" id="MobiDB-lite"/>
    </source>
</evidence>
<dbReference type="AlphaFoldDB" id="A0ABD2JAZ3"/>
<gene>
    <name evidence="2" type="ORF">niasHT_029550</name>
</gene>
<feature type="region of interest" description="Disordered" evidence="1">
    <location>
        <begin position="1"/>
        <end position="26"/>
    </location>
</feature>
<dbReference type="EMBL" id="JBICBT010001015">
    <property type="protein sequence ID" value="KAL3087786.1"/>
    <property type="molecule type" value="Genomic_DNA"/>
</dbReference>
<keyword evidence="3" id="KW-1185">Reference proteome</keyword>